<dbReference type="Proteomes" id="UP000035425">
    <property type="component" value="Unassembled WGS sequence"/>
</dbReference>
<name>A0ABR5F4C2_9ACTN</name>
<keyword evidence="2" id="KW-1185">Reference proteome</keyword>
<accession>A0ABR5F4C2</accession>
<reference evidence="1 2" key="1">
    <citation type="submission" date="2014-12" db="EMBL/GenBank/DDBJ databases">
        <title>Frankia sp. BMG5.1 draft genome.</title>
        <authorList>
            <person name="Gtari M."/>
            <person name="Ghodhbane-Gtari F."/>
            <person name="Nouioui I."/>
            <person name="Ktari A."/>
            <person name="Hezbri K."/>
            <person name="Mimouni W."/>
            <person name="Sbissi I."/>
            <person name="Ayari A."/>
            <person name="Yamanaka T."/>
            <person name="Normand P."/>
            <person name="Tisa L.S."/>
            <person name="Boudabous A."/>
        </authorList>
    </citation>
    <scope>NUCLEOTIDE SEQUENCE [LARGE SCALE GENOMIC DNA]</scope>
    <source>
        <strain evidence="1 2">BMG5.1</strain>
    </source>
</reference>
<gene>
    <name evidence="1" type="ORF">FrCorBMG51_11100</name>
</gene>
<dbReference type="Gene3D" id="2.60.120.260">
    <property type="entry name" value="Galactose-binding domain-like"/>
    <property type="match status" value="1"/>
</dbReference>
<evidence type="ECO:0000313" key="1">
    <source>
        <dbReference type="EMBL" id="KLL11575.1"/>
    </source>
</evidence>
<dbReference type="RefSeq" id="WP_047222935.1">
    <property type="nucleotide sequence ID" value="NZ_JWIO01000014.1"/>
</dbReference>
<proteinExistence type="predicted"/>
<evidence type="ECO:0000313" key="2">
    <source>
        <dbReference type="Proteomes" id="UP000035425"/>
    </source>
</evidence>
<dbReference type="EMBL" id="JWIO01000014">
    <property type="protein sequence ID" value="KLL11575.1"/>
    <property type="molecule type" value="Genomic_DNA"/>
</dbReference>
<sequence>MTVAGDLTVELQVDDAYLTLSNAGNTSAAYTLDTAVLDITGDIDLRVDLAAQDWTPAVDQIIAAKFSTTGNNRAWVLRLLADGRPVINWSPDGSAGNLTADARGRSSLAPTVANGYRLALRVTVDVNNGAGGTTVTWYTAPDITGPWTPLGTPIVTATTVAIAATAATLELGTGNGGTAVFANTNRWIGRIYAFRMYNGIAGTSVAYADFRRQDEGTTYFTDVHGLTWNVSGRGYVQRGWIDVTGLGDVREQQAVAITRGRSNETSTAPPTSCALTLDNRDGRYSPRNPTGPYFGRLGRNTPLRTYLSGAAGHVFLRRSPEDYVVAPDSAGLSIVGDIDLRIDLDLFSWDGPTIALIDKFNIAGNQRSYTLVMENGGLTFSWSTDGTQANTTDVFSTAGVPAPRHGRKAVRATLDVNNGAGGHTVTFYTADTIAGPWIQLGNPVVGTGVTSIYDSTAQVSIGARESTPTVDGAAFSSIYGIQIRNGIDGSLVASPDFTTQNAGTLYVLDGQGTPWSLIGSAELRAWNARAHVEVANWPQEWDLSGADVRTAIEASGILRRLGQGKTPLKSALYRGITGISSAVARPVAYWPCEDGQDATRIGAAVPGAPAMTFTGEPRFAAFADFRASTPLPELNGSVWTGAVPDYTSTNIVQTRFVLAVPDGGVPATMVLCRIELSGSGSIWHLSVDASGNLRIQCYDIFAVELFDSGPIAFDVNGRLLRVSIDLVQDGADIDASIHVLEVGASVGAQWAGTLSGRTVGQARTIIMNYSGAAGDVVLGHIAVYDTAENIFDLFDELNAFHGETAAERFIRLCGEEGIPCAVKGSWSDTVMGYRLSNTLLDLLREVERTDGGILYEDRRFFGLVYRTRASLYSQQPALVLDYANAEISAIKPRDDDQGTRNAVTVQRTGGGSAVAQQTSGPLNLADPPDGVGRYESSVEVSLPGDETLPDHAGWRLHLGTTDESRYPTIGINLVRTLFTGDPARTAAALALDVGDLIAIDNPPPWLPPDQIRQLVQGLKEMLSGTQLPVQWNGQPASPWDIAVYDDPASRWSSDGSILAADADATSTTLTVATPTGPLWINSDGRMTGNPDFEVDASGWDMFGGMLTRAVTPPDAGGRPAPFAGSWSGRLVPDGTSATAYVESVPKAAATAGSRYYFHAWLRCETGHALQLNANWFTAGGSYLSTSTIQAATVAAGQWTRFAGVATAPATAGLVTVDPGVPGTPATTDILYMDVVFVAAAADSLSAELPMDITVAGERMLVTDIAGGTSPQTFTVVRAVNGVEKDHEPGEELTVCKPVCWGL</sequence>
<organism evidence="1 2">
    <name type="scientific">Protofrankia coriariae</name>
    <dbReference type="NCBI Taxonomy" id="1562887"/>
    <lineage>
        <taxon>Bacteria</taxon>
        <taxon>Bacillati</taxon>
        <taxon>Actinomycetota</taxon>
        <taxon>Actinomycetes</taxon>
        <taxon>Frankiales</taxon>
        <taxon>Frankiaceae</taxon>
        <taxon>Protofrankia</taxon>
    </lineage>
</organism>
<protein>
    <submittedName>
        <fullName evidence="1">Uncharacterized protein</fullName>
    </submittedName>
</protein>
<comment type="caution">
    <text evidence="1">The sequence shown here is derived from an EMBL/GenBank/DDBJ whole genome shotgun (WGS) entry which is preliminary data.</text>
</comment>